<dbReference type="AlphaFoldDB" id="A0A3B1DI23"/>
<keyword evidence="2 5" id="KW-0645">Protease</keyword>
<keyword evidence="4" id="KW-0378">Hydrolase</keyword>
<gene>
    <name evidence="5" type="ORF">MNBD_IGNAVI01-2547</name>
</gene>
<keyword evidence="3" id="KW-0064">Aspartyl protease</keyword>
<dbReference type="CDD" id="cd00518">
    <property type="entry name" value="H2MP"/>
    <property type="match status" value="1"/>
</dbReference>
<evidence type="ECO:0000313" key="5">
    <source>
        <dbReference type="EMBL" id="VAX28267.1"/>
    </source>
</evidence>
<dbReference type="PANTHER" id="PTHR30302:SF1">
    <property type="entry name" value="HYDROGENASE 2 MATURATION PROTEASE"/>
    <property type="match status" value="1"/>
</dbReference>
<organism evidence="5">
    <name type="scientific">hydrothermal vent metagenome</name>
    <dbReference type="NCBI Taxonomy" id="652676"/>
    <lineage>
        <taxon>unclassified sequences</taxon>
        <taxon>metagenomes</taxon>
        <taxon>ecological metagenomes</taxon>
    </lineage>
</organism>
<dbReference type="GO" id="GO:0016485">
    <property type="term" value="P:protein processing"/>
    <property type="evidence" value="ECO:0007669"/>
    <property type="project" value="TreeGrafter"/>
</dbReference>
<name>A0A3B1DI23_9ZZZZ</name>
<proteinExistence type="inferred from homology"/>
<evidence type="ECO:0000256" key="1">
    <source>
        <dbReference type="ARBA" id="ARBA00006814"/>
    </source>
</evidence>
<accession>A0A3B1DI23</accession>
<dbReference type="InterPro" id="IPR000671">
    <property type="entry name" value="Peptidase_A31"/>
</dbReference>
<dbReference type="PRINTS" id="PR00446">
    <property type="entry name" value="HYDRGNUPTAKE"/>
</dbReference>
<dbReference type="NCBIfam" id="TIGR00072">
    <property type="entry name" value="hydrog_prot"/>
    <property type="match status" value="1"/>
</dbReference>
<protein>
    <submittedName>
        <fullName evidence="5">Hydrogenase maturation protease</fullName>
    </submittedName>
</protein>
<dbReference type="GO" id="GO:0004190">
    <property type="term" value="F:aspartic-type endopeptidase activity"/>
    <property type="evidence" value="ECO:0007669"/>
    <property type="project" value="UniProtKB-KW"/>
</dbReference>
<evidence type="ECO:0000256" key="2">
    <source>
        <dbReference type="ARBA" id="ARBA00022670"/>
    </source>
</evidence>
<dbReference type="Pfam" id="PF01750">
    <property type="entry name" value="HycI"/>
    <property type="match status" value="1"/>
</dbReference>
<comment type="similarity">
    <text evidence="1">Belongs to the peptidase A31 family.</text>
</comment>
<reference evidence="5" key="1">
    <citation type="submission" date="2018-06" db="EMBL/GenBank/DDBJ databases">
        <authorList>
            <person name="Zhirakovskaya E."/>
        </authorList>
    </citation>
    <scope>NUCLEOTIDE SEQUENCE</scope>
</reference>
<dbReference type="InterPro" id="IPR023430">
    <property type="entry name" value="Pept_HybD-like_dom_sf"/>
</dbReference>
<dbReference type="Gene3D" id="3.40.50.1450">
    <property type="entry name" value="HybD-like"/>
    <property type="match status" value="1"/>
</dbReference>
<dbReference type="PANTHER" id="PTHR30302">
    <property type="entry name" value="HYDROGENASE 1 MATURATION PROTEASE"/>
    <property type="match status" value="1"/>
</dbReference>
<dbReference type="GO" id="GO:0008047">
    <property type="term" value="F:enzyme activator activity"/>
    <property type="evidence" value="ECO:0007669"/>
    <property type="project" value="InterPro"/>
</dbReference>
<evidence type="ECO:0000256" key="4">
    <source>
        <dbReference type="ARBA" id="ARBA00022801"/>
    </source>
</evidence>
<dbReference type="SUPFAM" id="SSF53163">
    <property type="entry name" value="HybD-like"/>
    <property type="match status" value="1"/>
</dbReference>
<evidence type="ECO:0000256" key="3">
    <source>
        <dbReference type="ARBA" id="ARBA00022750"/>
    </source>
</evidence>
<sequence>MTNENNIDTIILGIGNILLGDEGVGCHVINFIENNYSWEGINIVDGGTGGFHLLSYFRDYPKMILVDATMDGKQVGTVSVIEPKFASDFPTALSAHDIGLRDLIETAVLSGGLPKIILITISIEKIQNMVMTLSSEIEKSILNVVKKIEKILEIN</sequence>
<dbReference type="EMBL" id="UOGD01000407">
    <property type="protein sequence ID" value="VAX28267.1"/>
    <property type="molecule type" value="Genomic_DNA"/>
</dbReference>